<dbReference type="PROSITE" id="PS01156">
    <property type="entry name" value="TONB_DEPENDENT_REC_2"/>
    <property type="match status" value="1"/>
</dbReference>
<reference evidence="1 2" key="1">
    <citation type="submission" date="2023-08" db="EMBL/GenBank/DDBJ databases">
        <title>Functional and genomic diversity of the sorghum phyllosphere microbiome.</title>
        <authorList>
            <person name="Shade A."/>
        </authorList>
    </citation>
    <scope>NUCLEOTIDE SEQUENCE [LARGE SCALE GENOMIC DNA]</scope>
    <source>
        <strain evidence="1 2">SORGH_AS_0335</strain>
    </source>
</reference>
<dbReference type="InterPro" id="IPR010917">
    <property type="entry name" value="TonB_rcpt_CS"/>
</dbReference>
<keyword evidence="2" id="KW-1185">Reference proteome</keyword>
<dbReference type="Proteomes" id="UP001267710">
    <property type="component" value="Unassembled WGS sequence"/>
</dbReference>
<proteinExistence type="predicted"/>
<dbReference type="EMBL" id="JAVIZX010000001">
    <property type="protein sequence ID" value="MDR6216105.1"/>
    <property type="molecule type" value="Genomic_DNA"/>
</dbReference>
<gene>
    <name evidence="1" type="ORF">QE399_003794</name>
</gene>
<organism evidence="1 2">
    <name type="scientific">Paracidovorax wautersii</name>
    <dbReference type="NCBI Taxonomy" id="1177982"/>
    <lineage>
        <taxon>Bacteria</taxon>
        <taxon>Pseudomonadati</taxon>
        <taxon>Pseudomonadota</taxon>
        <taxon>Betaproteobacteria</taxon>
        <taxon>Burkholderiales</taxon>
        <taxon>Comamonadaceae</taxon>
        <taxon>Paracidovorax</taxon>
    </lineage>
</organism>
<comment type="caution">
    <text evidence="1">The sequence shown here is derived from an EMBL/GenBank/DDBJ whole genome shotgun (WGS) entry which is preliminary data.</text>
</comment>
<name>A0ABU1IFV8_9BURK</name>
<accession>A0ABU1IFV8</accession>
<evidence type="ECO:0000313" key="1">
    <source>
        <dbReference type="EMBL" id="MDR6216105.1"/>
    </source>
</evidence>
<sequence>MACAGLWAAGILGYAVHGQTPPVRYGNRAIHSQEGRRLWISASYGF</sequence>
<protein>
    <submittedName>
        <fullName evidence="1">Uncharacterized protein</fullName>
    </submittedName>
</protein>
<evidence type="ECO:0000313" key="2">
    <source>
        <dbReference type="Proteomes" id="UP001267710"/>
    </source>
</evidence>